<comment type="similarity">
    <text evidence="1 3">Belongs to the nucleosome assembly protein (NAP) family.</text>
</comment>
<evidence type="ECO:0000256" key="3">
    <source>
        <dbReference type="RuleBase" id="RU003876"/>
    </source>
</evidence>
<dbReference type="SUPFAM" id="SSF143113">
    <property type="entry name" value="NAP-like"/>
    <property type="match status" value="1"/>
</dbReference>
<organism evidence="4 5">
    <name type="scientific">Papaver atlanticum</name>
    <dbReference type="NCBI Taxonomy" id="357466"/>
    <lineage>
        <taxon>Eukaryota</taxon>
        <taxon>Viridiplantae</taxon>
        <taxon>Streptophyta</taxon>
        <taxon>Embryophyta</taxon>
        <taxon>Tracheophyta</taxon>
        <taxon>Spermatophyta</taxon>
        <taxon>Magnoliopsida</taxon>
        <taxon>Ranunculales</taxon>
        <taxon>Papaveraceae</taxon>
        <taxon>Papaveroideae</taxon>
        <taxon>Papaver</taxon>
    </lineage>
</organism>
<evidence type="ECO:0000256" key="1">
    <source>
        <dbReference type="ARBA" id="ARBA00009947"/>
    </source>
</evidence>
<protein>
    <submittedName>
        <fullName evidence="4">Uncharacterized protein</fullName>
    </submittedName>
</protein>
<dbReference type="Gene3D" id="3.30.1120.90">
    <property type="entry name" value="Nucleosome assembly protein"/>
    <property type="match status" value="1"/>
</dbReference>
<evidence type="ECO:0000313" key="5">
    <source>
        <dbReference type="Proteomes" id="UP001202328"/>
    </source>
</evidence>
<dbReference type="InterPro" id="IPR037231">
    <property type="entry name" value="NAP-like_sf"/>
</dbReference>
<dbReference type="GO" id="GO:0005634">
    <property type="term" value="C:nucleus"/>
    <property type="evidence" value="ECO:0007669"/>
    <property type="project" value="InterPro"/>
</dbReference>
<gene>
    <name evidence="4" type="ORF">MKW98_031357</name>
</gene>
<dbReference type="InterPro" id="IPR002164">
    <property type="entry name" value="NAP_family"/>
</dbReference>
<evidence type="ECO:0000256" key="2">
    <source>
        <dbReference type="ARBA" id="ARBA00023186"/>
    </source>
</evidence>
<dbReference type="GO" id="GO:0000724">
    <property type="term" value="P:double-strand break repair via homologous recombination"/>
    <property type="evidence" value="ECO:0007669"/>
    <property type="project" value="UniProtKB-ARBA"/>
</dbReference>
<sequence>MPTVAGYYHKIAGLMRSSSHSQIFLLQSPSFLRTTQQVGELVAQVPSASDIGFKRFRLQVNTSSRKMQEDGKTEKMVSVSKGKKGVCNEEKLHESRDKLMKKHAEIQEATKKACEKRWSLENISDSKAEEKKITSCQKDMITRRFLYDRRSEIIHTIPHFWLTAFLGHHALGLLLSEEDQKIFEFLKSVNVEDTEDDESGYTITFNFAENQYFENESLTKKLLYSNRGVGTCGCTIKWKDGSESLDGEGEKQGYINGDTRETLLMKRSSPSIKTVICCYHIATRNDGVFSNTSIV</sequence>
<accession>A0AAD4X8D3</accession>
<keyword evidence="5" id="KW-1185">Reference proteome</keyword>
<dbReference type="GO" id="GO:0042393">
    <property type="term" value="F:histone binding"/>
    <property type="evidence" value="ECO:0007669"/>
    <property type="project" value="UniProtKB-ARBA"/>
</dbReference>
<proteinExistence type="inferred from homology"/>
<name>A0AAD4X8D3_9MAGN</name>
<dbReference type="Pfam" id="PF00956">
    <property type="entry name" value="NAP"/>
    <property type="match status" value="1"/>
</dbReference>
<evidence type="ECO:0000313" key="4">
    <source>
        <dbReference type="EMBL" id="KAI3863765.1"/>
    </source>
</evidence>
<keyword evidence="2" id="KW-0143">Chaperone</keyword>
<dbReference type="Proteomes" id="UP001202328">
    <property type="component" value="Unassembled WGS sequence"/>
</dbReference>
<comment type="caution">
    <text evidence="4">The sequence shown here is derived from an EMBL/GenBank/DDBJ whole genome shotgun (WGS) entry which is preliminary data.</text>
</comment>
<dbReference type="AlphaFoldDB" id="A0AAD4X8D3"/>
<dbReference type="GO" id="GO:0006334">
    <property type="term" value="P:nucleosome assembly"/>
    <property type="evidence" value="ECO:0007669"/>
    <property type="project" value="InterPro"/>
</dbReference>
<reference evidence="4" key="1">
    <citation type="submission" date="2022-04" db="EMBL/GenBank/DDBJ databases">
        <title>A functionally conserved STORR gene fusion in Papaver species that diverged 16.8 million years ago.</title>
        <authorList>
            <person name="Catania T."/>
        </authorList>
    </citation>
    <scope>NUCLEOTIDE SEQUENCE</scope>
    <source>
        <strain evidence="4">S-188037</strain>
    </source>
</reference>
<dbReference type="EMBL" id="JAJJMB010014022">
    <property type="protein sequence ID" value="KAI3863765.1"/>
    <property type="molecule type" value="Genomic_DNA"/>
</dbReference>
<dbReference type="PANTHER" id="PTHR11875">
    <property type="entry name" value="TESTIS-SPECIFIC Y-ENCODED PROTEIN"/>
    <property type="match status" value="1"/>
</dbReference>